<dbReference type="GO" id="GO:0007166">
    <property type="term" value="P:cell surface receptor signaling pathway"/>
    <property type="evidence" value="ECO:0007669"/>
    <property type="project" value="InterPro"/>
</dbReference>
<keyword evidence="10" id="KW-0807">Transducer</keyword>
<keyword evidence="4 12" id="KW-0812">Transmembrane</keyword>
<dbReference type="PANTHER" id="PTHR45620">
    <property type="entry name" value="PDF RECEPTOR-LIKE PROTEIN-RELATED"/>
    <property type="match status" value="1"/>
</dbReference>
<protein>
    <submittedName>
        <fullName evidence="15">Vasoactive intestinal polypeptide receptor 2</fullName>
    </submittedName>
</protein>
<feature type="transmembrane region" description="Helical" evidence="12">
    <location>
        <begin position="34"/>
        <end position="56"/>
    </location>
</feature>
<feature type="transmembrane region" description="Helical" evidence="12">
    <location>
        <begin position="231"/>
        <end position="254"/>
    </location>
</feature>
<feature type="compositionally biased region" description="Polar residues" evidence="11">
    <location>
        <begin position="701"/>
        <end position="715"/>
    </location>
</feature>
<dbReference type="EMBL" id="JYDT01000016">
    <property type="protein sequence ID" value="KRY91116.1"/>
    <property type="molecule type" value="Genomic_DNA"/>
</dbReference>
<organism evidence="15 16">
    <name type="scientific">Trichinella pseudospiralis</name>
    <name type="common">Parasitic roundworm</name>
    <dbReference type="NCBI Taxonomy" id="6337"/>
    <lineage>
        <taxon>Eukaryota</taxon>
        <taxon>Metazoa</taxon>
        <taxon>Ecdysozoa</taxon>
        <taxon>Nematoda</taxon>
        <taxon>Enoplea</taxon>
        <taxon>Dorylaimia</taxon>
        <taxon>Trichinellida</taxon>
        <taxon>Trichinellidae</taxon>
        <taxon>Trichinella</taxon>
    </lineage>
</organism>
<keyword evidence="6" id="KW-0297">G-protein coupled receptor</keyword>
<keyword evidence="3" id="KW-1003">Cell membrane</keyword>
<keyword evidence="5 12" id="KW-1133">Transmembrane helix</keyword>
<evidence type="ECO:0000256" key="9">
    <source>
        <dbReference type="ARBA" id="ARBA00023180"/>
    </source>
</evidence>
<feature type="transmembrane region" description="Helical" evidence="12">
    <location>
        <begin position="357"/>
        <end position="377"/>
    </location>
</feature>
<keyword evidence="9" id="KW-0325">Glycoprotein</keyword>
<evidence type="ECO:0000256" key="10">
    <source>
        <dbReference type="ARBA" id="ARBA00023224"/>
    </source>
</evidence>
<evidence type="ECO:0000256" key="2">
    <source>
        <dbReference type="ARBA" id="ARBA00005314"/>
    </source>
</evidence>
<feature type="transmembrane region" description="Helical" evidence="12">
    <location>
        <begin position="266"/>
        <end position="286"/>
    </location>
</feature>
<feature type="non-terminal residue" evidence="15">
    <location>
        <position position="1"/>
    </location>
</feature>
<comment type="caution">
    <text evidence="15">The sequence shown here is derived from an EMBL/GenBank/DDBJ whole genome shotgun (WGS) entry which is preliminary data.</text>
</comment>
<evidence type="ECO:0000256" key="7">
    <source>
        <dbReference type="ARBA" id="ARBA00023136"/>
    </source>
</evidence>
<evidence type="ECO:0000313" key="16">
    <source>
        <dbReference type="Proteomes" id="UP000054995"/>
    </source>
</evidence>
<dbReference type="InterPro" id="IPR000832">
    <property type="entry name" value="GPCR_2_secretin-like"/>
</dbReference>
<dbReference type="SMART" id="SM00008">
    <property type="entry name" value="HormR"/>
    <property type="match status" value="1"/>
</dbReference>
<name>A0A0V1FZ37_TRIPS</name>
<evidence type="ECO:0000256" key="1">
    <source>
        <dbReference type="ARBA" id="ARBA00004651"/>
    </source>
</evidence>
<comment type="subcellular location">
    <subcellularLocation>
        <location evidence="1">Cell membrane</location>
        <topology evidence="1">Multi-pass membrane protein</topology>
    </subcellularLocation>
</comment>
<gene>
    <name evidence="15" type="primary">Vipr2</name>
    <name evidence="15" type="ORF">T4D_14057</name>
</gene>
<dbReference type="Pfam" id="PF00002">
    <property type="entry name" value="7tm_2"/>
    <property type="match status" value="1"/>
</dbReference>
<dbReference type="GO" id="GO:0005886">
    <property type="term" value="C:plasma membrane"/>
    <property type="evidence" value="ECO:0007669"/>
    <property type="project" value="UniProtKB-SubCell"/>
</dbReference>
<dbReference type="Gene3D" id="4.10.1240.10">
    <property type="entry name" value="GPCR, family 2, extracellular hormone receptor domain"/>
    <property type="match status" value="1"/>
</dbReference>
<evidence type="ECO:0000259" key="13">
    <source>
        <dbReference type="PROSITE" id="PS50227"/>
    </source>
</evidence>
<dbReference type="PROSITE" id="PS00650">
    <property type="entry name" value="G_PROTEIN_RECEP_F2_2"/>
    <property type="match status" value="1"/>
</dbReference>
<feature type="domain" description="G-protein coupled receptors family 2 profile 2" evidence="14">
    <location>
        <begin position="229"/>
        <end position="499"/>
    </location>
</feature>
<dbReference type="PRINTS" id="PR00249">
    <property type="entry name" value="GPCRSECRETIN"/>
</dbReference>
<dbReference type="InterPro" id="IPR001879">
    <property type="entry name" value="GPCR_2_extracellular_dom"/>
</dbReference>
<dbReference type="GO" id="GO:0008528">
    <property type="term" value="F:G protein-coupled peptide receptor activity"/>
    <property type="evidence" value="ECO:0007669"/>
    <property type="project" value="TreeGrafter"/>
</dbReference>
<dbReference type="PROSITE" id="PS50261">
    <property type="entry name" value="G_PROTEIN_RECEP_F2_4"/>
    <property type="match status" value="1"/>
</dbReference>
<dbReference type="SUPFAM" id="SSF81321">
    <property type="entry name" value="Family A G protein-coupled receptor-like"/>
    <property type="match status" value="1"/>
</dbReference>
<feature type="transmembrane region" description="Helical" evidence="12">
    <location>
        <begin position="439"/>
        <end position="463"/>
    </location>
</feature>
<evidence type="ECO:0000256" key="3">
    <source>
        <dbReference type="ARBA" id="ARBA00022475"/>
    </source>
</evidence>
<dbReference type="OrthoDB" id="6022368at2759"/>
<keyword evidence="8 15" id="KW-0675">Receptor</keyword>
<dbReference type="PROSITE" id="PS50227">
    <property type="entry name" value="G_PROTEIN_RECEP_F2_3"/>
    <property type="match status" value="1"/>
</dbReference>
<dbReference type="GO" id="GO:0007188">
    <property type="term" value="P:adenylate cyclase-modulating G protein-coupled receptor signaling pathway"/>
    <property type="evidence" value="ECO:0007669"/>
    <property type="project" value="TreeGrafter"/>
</dbReference>
<evidence type="ECO:0000256" key="8">
    <source>
        <dbReference type="ARBA" id="ARBA00023170"/>
    </source>
</evidence>
<feature type="transmembrane region" description="Helical" evidence="12">
    <location>
        <begin position="397"/>
        <end position="418"/>
    </location>
</feature>
<feature type="transmembrane region" description="Helical" evidence="12">
    <location>
        <begin position="332"/>
        <end position="350"/>
    </location>
</feature>
<dbReference type="Proteomes" id="UP000054995">
    <property type="component" value="Unassembled WGS sequence"/>
</dbReference>
<evidence type="ECO:0000256" key="5">
    <source>
        <dbReference type="ARBA" id="ARBA00022989"/>
    </source>
</evidence>
<dbReference type="PANTHER" id="PTHR45620:SF1">
    <property type="entry name" value="G-PROTEIN COUPLED RECEPTORS FAMILY 2 PROFILE 2 DOMAIN-CONTAINING PROTEIN"/>
    <property type="match status" value="1"/>
</dbReference>
<dbReference type="SUPFAM" id="SSF111418">
    <property type="entry name" value="Hormone receptor domain"/>
    <property type="match status" value="1"/>
</dbReference>
<proteinExistence type="inferred from homology"/>
<dbReference type="GO" id="GO:0017046">
    <property type="term" value="F:peptide hormone binding"/>
    <property type="evidence" value="ECO:0007669"/>
    <property type="project" value="TreeGrafter"/>
</dbReference>
<dbReference type="PROSITE" id="PS00649">
    <property type="entry name" value="G_PROTEIN_RECEP_F2_1"/>
    <property type="match status" value="1"/>
</dbReference>
<evidence type="ECO:0000256" key="6">
    <source>
        <dbReference type="ARBA" id="ARBA00023040"/>
    </source>
</evidence>
<dbReference type="Gene3D" id="1.20.1070.10">
    <property type="entry name" value="Rhodopsin 7-helix transmembrane proteins"/>
    <property type="match status" value="1"/>
</dbReference>
<sequence length="715" mass="82074">LRQAAFENFNLTDRGKQLQKSKDDFFYYQEHYNILFFFSSLMTTNVFTAISILLQFGQLFLMVISQKENINTLELLHVENTELSSHVQRAELLKIQQLLKTLTALENTKPADKNETSQVLENILVVCDYLNEFHPPPENHCPYYFDRTTCWRPTPAGMHAEMPCPRYIDGLTSLDKNVSIFCNYDSTWTYHSSDAAEFLSVYGTCLEPAYETDNVEDATNDLASLLRIAQLIGVIGYCASLVSLSLASAVFLHFKRLHCSRNMVHLNLFLAFMLRAFMCLLQYSLFRNGKTTLFDGDLTIDVNGNEKFADNSSHWVCKSIITVWNYSLIASYFWQLMEGMYLHNFVYIFVFHETRVILYVLLGWGLPMIIMIPWIVVRLKDENSLCWVQYSNLNNFWILRGPIMLTIIINFILCMNICRELFIKLRQSHLTDLRRYKKFAKSTFLLIILLGGYYFVMSIPMLIMDTAKLTAQLLACLFVEHVLSSLQGVLVATVYCFCNSEVRAEIQRHWQRWLLLQSIPKPTEACNHHIVLLKQDSREKDTVKQSREKCIDKSEKVLLQSAETALKITWKNKFLRFLKSGNYTYEWDIFGPRACNYQGNFAQSTCFSTACNSVHSTVTAANSYRFTGNLLLSTKSGSNQMGKNVVCSNYAATMTISGNDSEDFHSVAHQHLPLRRIFCRSEDLLDALEESPVGSLDLDNCSPTPSQNADKASVN</sequence>
<feature type="domain" description="G-protein coupled receptors family 2 profile 1" evidence="13">
    <location>
        <begin position="126"/>
        <end position="209"/>
    </location>
</feature>
<keyword evidence="7 12" id="KW-0472">Membrane</keyword>
<evidence type="ECO:0000259" key="14">
    <source>
        <dbReference type="PROSITE" id="PS50261"/>
    </source>
</evidence>
<evidence type="ECO:0000313" key="15">
    <source>
        <dbReference type="EMBL" id="KRY91116.1"/>
    </source>
</evidence>
<evidence type="ECO:0000256" key="12">
    <source>
        <dbReference type="SAM" id="Phobius"/>
    </source>
</evidence>
<accession>A0A0V1FZ37</accession>
<dbReference type="AlphaFoldDB" id="A0A0V1FZ37"/>
<reference evidence="15 16" key="1">
    <citation type="submission" date="2015-01" db="EMBL/GenBank/DDBJ databases">
        <title>Evolution of Trichinella species and genotypes.</title>
        <authorList>
            <person name="Korhonen P.K."/>
            <person name="Edoardo P."/>
            <person name="Giuseppe L.R."/>
            <person name="Gasser R.B."/>
        </authorList>
    </citation>
    <scope>NUCLEOTIDE SEQUENCE [LARGE SCALE GENOMIC DNA]</scope>
    <source>
        <strain evidence="15">ISS470</strain>
    </source>
</reference>
<dbReference type="InterPro" id="IPR036445">
    <property type="entry name" value="GPCR_2_extracell_dom_sf"/>
</dbReference>
<dbReference type="Pfam" id="PF02793">
    <property type="entry name" value="HRM"/>
    <property type="match status" value="1"/>
</dbReference>
<dbReference type="InterPro" id="IPR050332">
    <property type="entry name" value="GPCR_2"/>
</dbReference>
<evidence type="ECO:0000256" key="4">
    <source>
        <dbReference type="ARBA" id="ARBA00022692"/>
    </source>
</evidence>
<evidence type="ECO:0000256" key="11">
    <source>
        <dbReference type="SAM" id="MobiDB-lite"/>
    </source>
</evidence>
<feature type="region of interest" description="Disordered" evidence="11">
    <location>
        <begin position="696"/>
        <end position="715"/>
    </location>
</feature>
<comment type="similarity">
    <text evidence="2">Belongs to the G-protein coupled receptor 2 family.</text>
</comment>
<keyword evidence="16" id="KW-1185">Reference proteome</keyword>
<dbReference type="CDD" id="cd15273">
    <property type="entry name" value="7tmB1_NPR_B7_insect-like"/>
    <property type="match status" value="1"/>
</dbReference>
<dbReference type="InterPro" id="IPR017983">
    <property type="entry name" value="GPCR_2_secretin-like_CS"/>
</dbReference>
<dbReference type="InterPro" id="IPR017981">
    <property type="entry name" value="GPCR_2-like_7TM"/>
</dbReference>